<proteinExistence type="inferred from homology"/>
<comment type="similarity">
    <text evidence="3">Belongs to the FliM family.</text>
</comment>
<dbReference type="InterPro" id="IPR001543">
    <property type="entry name" value="FliN-like_C"/>
</dbReference>
<evidence type="ECO:0000313" key="12">
    <source>
        <dbReference type="Proteomes" id="UP000580839"/>
    </source>
</evidence>
<dbReference type="Gene3D" id="3.40.1550.10">
    <property type="entry name" value="CheC-like"/>
    <property type="match status" value="1"/>
</dbReference>
<dbReference type="InterPro" id="IPR001689">
    <property type="entry name" value="Flag_FliM"/>
</dbReference>
<organism evidence="11 12">
    <name type="scientific">Eiseniibacteriota bacterium</name>
    <dbReference type="NCBI Taxonomy" id="2212470"/>
    <lineage>
        <taxon>Bacteria</taxon>
        <taxon>Candidatus Eiseniibacteriota</taxon>
    </lineage>
</organism>
<feature type="domain" description="Flagellar motor switch protein FliN-like C-terminal" evidence="10">
    <location>
        <begin position="238"/>
        <end position="308"/>
    </location>
</feature>
<keyword evidence="11" id="KW-0282">Flagellum</keyword>
<dbReference type="AlphaFoldDB" id="A0A849SMC3"/>
<reference evidence="11 12" key="1">
    <citation type="submission" date="2020-04" db="EMBL/GenBank/DDBJ databases">
        <title>Metagenomic profiling of ammonia- and methane-oxidizing microorganisms in a Dutch drinking water treatment plant.</title>
        <authorList>
            <person name="Poghosyan L."/>
            <person name="Leucker S."/>
        </authorList>
    </citation>
    <scope>NUCLEOTIDE SEQUENCE [LARGE SCALE GENOMIC DNA]</scope>
    <source>
        <strain evidence="11">S-RSF-IL-03</strain>
    </source>
</reference>
<keyword evidence="6" id="KW-0145">Chemotaxis</keyword>
<evidence type="ECO:0000313" key="11">
    <source>
        <dbReference type="EMBL" id="NOT35591.1"/>
    </source>
</evidence>
<dbReference type="GO" id="GO:0009425">
    <property type="term" value="C:bacterial-type flagellum basal body"/>
    <property type="evidence" value="ECO:0007669"/>
    <property type="project" value="UniProtKB-SubCell"/>
</dbReference>
<evidence type="ECO:0000256" key="6">
    <source>
        <dbReference type="ARBA" id="ARBA00022500"/>
    </source>
</evidence>
<dbReference type="CDD" id="cd17908">
    <property type="entry name" value="FliM"/>
    <property type="match status" value="1"/>
</dbReference>
<evidence type="ECO:0000256" key="2">
    <source>
        <dbReference type="ARBA" id="ARBA00004202"/>
    </source>
</evidence>
<dbReference type="Gene3D" id="2.30.330.10">
    <property type="entry name" value="SpoA-like"/>
    <property type="match status" value="1"/>
</dbReference>
<dbReference type="GO" id="GO:0003774">
    <property type="term" value="F:cytoskeletal motor activity"/>
    <property type="evidence" value="ECO:0007669"/>
    <property type="project" value="InterPro"/>
</dbReference>
<accession>A0A849SMC3</accession>
<dbReference type="PANTHER" id="PTHR30034">
    <property type="entry name" value="FLAGELLAR MOTOR SWITCH PROTEIN FLIM"/>
    <property type="match status" value="1"/>
</dbReference>
<name>A0A849SMC3_UNCEI</name>
<evidence type="ECO:0000256" key="5">
    <source>
        <dbReference type="ARBA" id="ARBA00022475"/>
    </source>
</evidence>
<keyword evidence="7" id="KW-0283">Flagellar rotation</keyword>
<dbReference type="PRINTS" id="PR00955">
    <property type="entry name" value="FLGMOTORFLIM"/>
</dbReference>
<comment type="caution">
    <text evidence="11">The sequence shown here is derived from an EMBL/GenBank/DDBJ whole genome shotgun (WGS) entry which is preliminary data.</text>
</comment>
<gene>
    <name evidence="11" type="ORF">HOP12_15710</name>
</gene>
<evidence type="ECO:0000256" key="1">
    <source>
        <dbReference type="ARBA" id="ARBA00004117"/>
    </source>
</evidence>
<keyword evidence="9" id="KW-0975">Bacterial flagellum</keyword>
<dbReference type="Pfam" id="PF01052">
    <property type="entry name" value="FliMN_C"/>
    <property type="match status" value="1"/>
</dbReference>
<dbReference type="Pfam" id="PF02154">
    <property type="entry name" value="FliM"/>
    <property type="match status" value="1"/>
</dbReference>
<evidence type="ECO:0000259" key="10">
    <source>
        <dbReference type="Pfam" id="PF01052"/>
    </source>
</evidence>
<keyword evidence="11" id="KW-0966">Cell projection</keyword>
<sequence length="325" mass="35288">MAERLTQRDIDRLLRGEGPGVGPVSEEIAPLDFANPPRLSRARRARIDAVAATIAGGLADFLTPRLRTRAEVVTKAVEILGFADAAEALGNPCATFVFSTGAAPTDRALLDFDPPLALIMVERLFGGSGDSPTELRALTGLEEATLSGLVERIIDRIRDAWSELVTFEVRLEHFERDPELLRALRPDAPALVMHLEVSFGTTRGFMTLALPLGRLESALSGVDRDAPVRDSQAELLAHVREARVDLVARLPLTRIPARRFASLAIGDVLETSLAPDTPLELCVNGRALYEGLVGQVRQRFALRIARPISRTAGDDRSPASERSHS</sequence>
<keyword evidence="11" id="KW-0969">Cilium</keyword>
<keyword evidence="8" id="KW-0472">Membrane</keyword>
<protein>
    <recommendedName>
        <fullName evidence="4">Flagellar motor switch protein FliM</fullName>
    </recommendedName>
</protein>
<dbReference type="Proteomes" id="UP000580839">
    <property type="component" value="Unassembled WGS sequence"/>
</dbReference>
<comment type="subcellular location">
    <subcellularLocation>
        <location evidence="1">Bacterial flagellum basal body</location>
    </subcellularLocation>
    <subcellularLocation>
        <location evidence="2">Cell membrane</location>
        <topology evidence="2">Peripheral membrane protein</topology>
    </subcellularLocation>
</comment>
<dbReference type="SUPFAM" id="SSF103039">
    <property type="entry name" value="CheC-like"/>
    <property type="match status" value="1"/>
</dbReference>
<dbReference type="EMBL" id="JABFRW010000205">
    <property type="protein sequence ID" value="NOT35591.1"/>
    <property type="molecule type" value="Genomic_DNA"/>
</dbReference>
<dbReference type="GO" id="GO:0005886">
    <property type="term" value="C:plasma membrane"/>
    <property type="evidence" value="ECO:0007669"/>
    <property type="project" value="UniProtKB-SubCell"/>
</dbReference>
<dbReference type="SUPFAM" id="SSF101801">
    <property type="entry name" value="Surface presentation of antigens (SPOA)"/>
    <property type="match status" value="1"/>
</dbReference>
<evidence type="ECO:0000256" key="3">
    <source>
        <dbReference type="ARBA" id="ARBA00011049"/>
    </source>
</evidence>
<dbReference type="InterPro" id="IPR036429">
    <property type="entry name" value="SpoA-like_sf"/>
</dbReference>
<evidence type="ECO:0000256" key="7">
    <source>
        <dbReference type="ARBA" id="ARBA00022779"/>
    </source>
</evidence>
<keyword evidence="5" id="KW-1003">Cell membrane</keyword>
<evidence type="ECO:0000256" key="9">
    <source>
        <dbReference type="ARBA" id="ARBA00023143"/>
    </source>
</evidence>
<evidence type="ECO:0000256" key="4">
    <source>
        <dbReference type="ARBA" id="ARBA00021898"/>
    </source>
</evidence>
<dbReference type="GO" id="GO:0050918">
    <property type="term" value="P:positive chemotaxis"/>
    <property type="evidence" value="ECO:0007669"/>
    <property type="project" value="TreeGrafter"/>
</dbReference>
<dbReference type="InterPro" id="IPR028976">
    <property type="entry name" value="CheC-like_sf"/>
</dbReference>
<evidence type="ECO:0000256" key="8">
    <source>
        <dbReference type="ARBA" id="ARBA00023136"/>
    </source>
</evidence>
<dbReference type="GO" id="GO:0071978">
    <property type="term" value="P:bacterial-type flagellum-dependent swarming motility"/>
    <property type="evidence" value="ECO:0007669"/>
    <property type="project" value="TreeGrafter"/>
</dbReference>
<dbReference type="PANTHER" id="PTHR30034:SF6">
    <property type="entry name" value="YOP PROTEINS TRANSLOCATION PROTEIN Q"/>
    <property type="match status" value="1"/>
</dbReference>